<reference evidence="1" key="1">
    <citation type="journal article" date="2014" name="Int. J. Syst. Evol. Microbiol.">
        <title>Complete genome sequence of Corynebacterium casei LMG S-19264T (=DSM 44701T), isolated from a smear-ripened cheese.</title>
        <authorList>
            <consortium name="US DOE Joint Genome Institute (JGI-PGF)"/>
            <person name="Walter F."/>
            <person name="Albersmeier A."/>
            <person name="Kalinowski J."/>
            <person name="Ruckert C."/>
        </authorList>
    </citation>
    <scope>NUCLEOTIDE SEQUENCE</scope>
    <source>
        <strain evidence="1">JCM 13064</strain>
    </source>
</reference>
<name>A0A917VQV5_9ACTN</name>
<comment type="caution">
    <text evidence="1">The sequence shown here is derived from an EMBL/GenBank/DDBJ whole genome shotgun (WGS) entry which is preliminary data.</text>
</comment>
<dbReference type="Proteomes" id="UP000645217">
    <property type="component" value="Unassembled WGS sequence"/>
</dbReference>
<gene>
    <name evidence="1" type="ORF">GCM10007964_54440</name>
</gene>
<sequence length="344" mass="39788">MEQALWDPRERGAARREFKAALYEMRLSSARYRQARNDHVAHGRQFFEVRLCREQWYVDLQEFIRSIIYLAEVETTLDLTSFLREADTLGELPESRQLDRAKSWLAECRKVVDLLFAAYVEAGGGVDPEKISGAWEEWGVALKRWGYALRNREEMRDRLFTQRKDGYDVDLSVHEKSPSSDASPGELTRTSLEWARRHVRQQVGRSEVSGPASGDPLPLGRKPEMILTFEVDARRYQLIVEGLITIVTLPGFLEARHLKKGRYVGLSFQRDIHYAKVRRVGAYHSVDSLISAEPLASLDPDRPSRQMQDQCHQQYVSYKLRHPDDDVRGMLAIELELPRSMRGR</sequence>
<dbReference type="RefSeq" id="WP_189165882.1">
    <property type="nucleotide sequence ID" value="NZ_BMNT01000033.1"/>
</dbReference>
<dbReference type="EMBL" id="BMNT01000033">
    <property type="protein sequence ID" value="GGL05327.1"/>
    <property type="molecule type" value="Genomic_DNA"/>
</dbReference>
<keyword evidence="2" id="KW-1185">Reference proteome</keyword>
<proteinExistence type="predicted"/>
<organism evidence="1 2">
    <name type="scientific">Sphaerisporangium melleum</name>
    <dbReference type="NCBI Taxonomy" id="321316"/>
    <lineage>
        <taxon>Bacteria</taxon>
        <taxon>Bacillati</taxon>
        <taxon>Actinomycetota</taxon>
        <taxon>Actinomycetes</taxon>
        <taxon>Streptosporangiales</taxon>
        <taxon>Streptosporangiaceae</taxon>
        <taxon>Sphaerisporangium</taxon>
    </lineage>
</organism>
<dbReference type="AlphaFoldDB" id="A0A917VQV5"/>
<evidence type="ECO:0000313" key="2">
    <source>
        <dbReference type="Proteomes" id="UP000645217"/>
    </source>
</evidence>
<reference evidence="1" key="2">
    <citation type="submission" date="2020-09" db="EMBL/GenBank/DDBJ databases">
        <authorList>
            <person name="Sun Q."/>
            <person name="Ohkuma M."/>
        </authorList>
    </citation>
    <scope>NUCLEOTIDE SEQUENCE</scope>
    <source>
        <strain evidence="1">JCM 13064</strain>
    </source>
</reference>
<protein>
    <submittedName>
        <fullName evidence="1">Uncharacterized protein</fullName>
    </submittedName>
</protein>
<evidence type="ECO:0000313" key="1">
    <source>
        <dbReference type="EMBL" id="GGL05327.1"/>
    </source>
</evidence>
<accession>A0A917VQV5</accession>